<reference evidence="7 8" key="1">
    <citation type="submission" date="2025-04" db="UniProtKB">
        <authorList>
            <consortium name="RefSeq"/>
        </authorList>
    </citation>
    <scope>IDENTIFICATION</scope>
</reference>
<sequence>MQPPKSGSTLRKYLKEDADVVRDQMRAILKGIIEGGYKLAMSFDEATVVGTDRYITVNVHHHAVLLGNSKILPLGLIRIDDRQTGSNLCDLISGRLRGVGLSTEDFAAASTDGASNVRRALDLMLIKQQKCFAHGLDLVVRKTIYGRNALAFDIDILLADRGDDVPEETENGVSDDTFRDSLDETEVDADLGTTAVCLGAVIDRLRSACREFKRKPIMMDEIRKTTRKEEFNGRELRPILDCRTRWYSTCLMIERALRILPALNNVLSRHGTPISATDVSALEQIADALIPFKRAILMLCKKEATLLTADKLCILLLSDLRKIDTELATLLRENFVAEILKRRSIFSSVLSILSDPSCSFDLEKEIGQGIPSDLAIIEVLEEILPSRSSAPLRHSVVEEPEELVLTWQTVYAEPTASSSPRSSPPLCTKGTLERDLTLFKAGGGRSQALTLCKEILEAIPPTSVQPERDFSVLRLMLGENRTSFSPETLDDIFILKKKFQYDD</sequence>
<dbReference type="GeneID" id="100908907"/>
<dbReference type="RefSeq" id="XP_018497124.1">
    <property type="nucleotide sequence ID" value="XM_018641608.1"/>
</dbReference>
<evidence type="ECO:0000313" key="7">
    <source>
        <dbReference type="RefSeq" id="XP_018493795.1"/>
    </source>
</evidence>
<evidence type="ECO:0000313" key="8">
    <source>
        <dbReference type="RefSeq" id="XP_018497124.1"/>
    </source>
</evidence>
<dbReference type="GO" id="GO:0008270">
    <property type="term" value="F:zinc ion binding"/>
    <property type="evidence" value="ECO:0007669"/>
    <property type="project" value="UniProtKB-KW"/>
</dbReference>
<comment type="subcellular location">
    <subcellularLocation>
        <location evidence="1">Nucleus</location>
    </subcellularLocation>
</comment>
<accession>A0AAJ7PAX8</accession>
<keyword evidence="2" id="KW-0479">Metal-binding</keyword>
<evidence type="ECO:0000256" key="3">
    <source>
        <dbReference type="ARBA" id="ARBA00022771"/>
    </source>
</evidence>
<dbReference type="SUPFAM" id="SSF53098">
    <property type="entry name" value="Ribonuclease H-like"/>
    <property type="match status" value="1"/>
</dbReference>
<gene>
    <name evidence="8" type="primary">LOC100908907</name>
    <name evidence="7" type="synonym">LOC100900673</name>
</gene>
<evidence type="ECO:0000256" key="4">
    <source>
        <dbReference type="ARBA" id="ARBA00022833"/>
    </source>
</evidence>
<evidence type="ECO:0000313" key="6">
    <source>
        <dbReference type="Proteomes" id="UP000694867"/>
    </source>
</evidence>
<dbReference type="InterPro" id="IPR052035">
    <property type="entry name" value="ZnF_BED_domain_contain"/>
</dbReference>
<keyword evidence="4" id="KW-0862">Zinc</keyword>
<protein>
    <submittedName>
        <fullName evidence="7">Uncharacterized protein LOC100900673</fullName>
    </submittedName>
    <submittedName>
        <fullName evidence="8">Uncharacterized protein LOC100908907</fullName>
    </submittedName>
</protein>
<proteinExistence type="predicted"/>
<keyword evidence="6" id="KW-1185">Reference proteome</keyword>
<dbReference type="PANTHER" id="PTHR46481:SF10">
    <property type="entry name" value="ZINC FINGER BED DOMAIN-CONTAINING PROTEIN 39"/>
    <property type="match status" value="1"/>
</dbReference>
<evidence type="ECO:0000256" key="1">
    <source>
        <dbReference type="ARBA" id="ARBA00004123"/>
    </source>
</evidence>
<dbReference type="GO" id="GO:0005634">
    <property type="term" value="C:nucleus"/>
    <property type="evidence" value="ECO:0007669"/>
    <property type="project" value="UniProtKB-SubCell"/>
</dbReference>
<dbReference type="KEGG" id="goe:100908907"/>
<dbReference type="AlphaFoldDB" id="A0AAJ7PAX8"/>
<dbReference type="InterPro" id="IPR012337">
    <property type="entry name" value="RNaseH-like_sf"/>
</dbReference>
<evidence type="ECO:0000256" key="5">
    <source>
        <dbReference type="ARBA" id="ARBA00023242"/>
    </source>
</evidence>
<keyword evidence="5" id="KW-0539">Nucleus</keyword>
<dbReference type="PANTHER" id="PTHR46481">
    <property type="entry name" value="ZINC FINGER BED DOMAIN-CONTAINING PROTEIN 4"/>
    <property type="match status" value="1"/>
</dbReference>
<organism evidence="6 8">
    <name type="scientific">Galendromus occidentalis</name>
    <name type="common">western predatory mite</name>
    <dbReference type="NCBI Taxonomy" id="34638"/>
    <lineage>
        <taxon>Eukaryota</taxon>
        <taxon>Metazoa</taxon>
        <taxon>Ecdysozoa</taxon>
        <taxon>Arthropoda</taxon>
        <taxon>Chelicerata</taxon>
        <taxon>Arachnida</taxon>
        <taxon>Acari</taxon>
        <taxon>Parasitiformes</taxon>
        <taxon>Mesostigmata</taxon>
        <taxon>Gamasina</taxon>
        <taxon>Phytoseioidea</taxon>
        <taxon>Phytoseiidae</taxon>
        <taxon>Typhlodrominae</taxon>
        <taxon>Galendromus</taxon>
    </lineage>
</organism>
<dbReference type="Proteomes" id="UP000694867">
    <property type="component" value="Unplaced"/>
</dbReference>
<dbReference type="KEGG" id="goe:100900673"/>
<dbReference type="GeneID" id="100900673"/>
<evidence type="ECO:0000256" key="2">
    <source>
        <dbReference type="ARBA" id="ARBA00022723"/>
    </source>
</evidence>
<dbReference type="RefSeq" id="XP_018493795.1">
    <property type="nucleotide sequence ID" value="XM_018638279.1"/>
</dbReference>
<name>A0AAJ7PAX8_9ACAR</name>
<keyword evidence="3" id="KW-0863">Zinc-finger</keyword>